<reference evidence="1 2" key="1">
    <citation type="journal article" date="2019" name="Int. J. Syst. Evol. Microbiol.">
        <title>The Global Catalogue of Microorganisms (GCM) 10K type strain sequencing project: providing services to taxonomists for standard genome sequencing and annotation.</title>
        <authorList>
            <consortium name="The Broad Institute Genomics Platform"/>
            <consortium name="The Broad Institute Genome Sequencing Center for Infectious Disease"/>
            <person name="Wu L."/>
            <person name="Ma J."/>
        </authorList>
    </citation>
    <scope>NUCLEOTIDE SEQUENCE [LARGE SCALE GENOMIC DNA]</scope>
    <source>
        <strain evidence="1 2">JCM 13929</strain>
    </source>
</reference>
<accession>A0ABN2F047</accession>
<dbReference type="Proteomes" id="UP001500064">
    <property type="component" value="Unassembled WGS sequence"/>
</dbReference>
<comment type="caution">
    <text evidence="1">The sequence shown here is derived from an EMBL/GenBank/DDBJ whole genome shotgun (WGS) entry which is preliminary data.</text>
</comment>
<sequence length="429" mass="48137">MTRCPHSESVESSSDPVIPTEHVIAPSIIVWLECEAYVVGGTRHYKNWLRSHGLVGEALARNVEPNMQTRRGMTWETLAADAGVSRRTLANQLAWRRTHGLLATVTHGRHGHPHNMAAEYALIVPVAVLEALYGEFWAEELEVEYGALSEELRRRVRGTQASIVAGPWDDVPWPVATVPFRMIDPEVAERVRARRVDETCTPRFSRVSLVGSANLPRRGARSYTDAPYPLTATPTKRRHRIAAGERIRRDQMVLRGLSAKDLGRIGKPIFDRGGTLGDFLHVLNTHPEMGQWTAVAAVLGEPRRRNWRSSLRLRAMLEKRVSVWLGSDGNLVRPLPSQVTLAGRPAPLAEQARLREETARRTETLERATAEIPRRTHVPSMLPAETRADLHERLAAARTTWVTARKRNVAGTLLLAQRRAAEQRRKRAS</sequence>
<proteinExistence type="predicted"/>
<protein>
    <submittedName>
        <fullName evidence="1">Uncharacterized protein</fullName>
    </submittedName>
</protein>
<evidence type="ECO:0000313" key="1">
    <source>
        <dbReference type="EMBL" id="GAA1624593.1"/>
    </source>
</evidence>
<keyword evidence="2" id="KW-1185">Reference proteome</keyword>
<organism evidence="1 2">
    <name type="scientific">Nonomuraea maheshkhaliensis</name>
    <dbReference type="NCBI Taxonomy" id="419590"/>
    <lineage>
        <taxon>Bacteria</taxon>
        <taxon>Bacillati</taxon>
        <taxon>Actinomycetota</taxon>
        <taxon>Actinomycetes</taxon>
        <taxon>Streptosporangiales</taxon>
        <taxon>Streptosporangiaceae</taxon>
        <taxon>Nonomuraea</taxon>
    </lineage>
</organism>
<gene>
    <name evidence="1" type="ORF">GCM10009733_021620</name>
</gene>
<name>A0ABN2F047_9ACTN</name>
<dbReference type="EMBL" id="BAAAMU010000011">
    <property type="protein sequence ID" value="GAA1624593.1"/>
    <property type="molecule type" value="Genomic_DNA"/>
</dbReference>
<evidence type="ECO:0000313" key="2">
    <source>
        <dbReference type="Proteomes" id="UP001500064"/>
    </source>
</evidence>